<organism evidence="1 2">
    <name type="scientific">Candidatus Daviesbacteria bacterium RIFCSPLOWO2_02_FULL_36_8</name>
    <dbReference type="NCBI Taxonomy" id="1797793"/>
    <lineage>
        <taxon>Bacteria</taxon>
        <taxon>Candidatus Daviesiibacteriota</taxon>
    </lineage>
</organism>
<name>A0A1F5MFJ8_9BACT</name>
<evidence type="ECO:0000313" key="1">
    <source>
        <dbReference type="EMBL" id="OGE64142.1"/>
    </source>
</evidence>
<evidence type="ECO:0000313" key="2">
    <source>
        <dbReference type="Proteomes" id="UP000183317"/>
    </source>
</evidence>
<sequence>MGKSILTTKQLNFLELVSNDKQITKRFYFTGGTALAEFYLQHRLSEDIDLFTEIEEVNQSVIESFLKKISPKLSIVEIKKSQFLGLFSYTLIFKDGEKLKVDFNYYPFLRINKGKNFKNLEVDSLYDIAVNKVQTILTRVRSRDFIDLYFIMKAFDYSLGQLIRDSKVKFDWHIDHVTLASQFIKVNELGDFPTMLVPFDRKAMEKFFLDLAKSLEDGIFK</sequence>
<dbReference type="AlphaFoldDB" id="A0A1F5MFJ8"/>
<proteinExistence type="predicted"/>
<dbReference type="Gene3D" id="3.10.450.620">
    <property type="entry name" value="JHP933, nucleotidyltransferase-like core domain"/>
    <property type="match status" value="1"/>
</dbReference>
<accession>A0A1F5MFJ8</accession>
<reference evidence="1 2" key="1">
    <citation type="journal article" date="2016" name="Nat. Commun.">
        <title>Thousands of microbial genomes shed light on interconnected biogeochemical processes in an aquifer system.</title>
        <authorList>
            <person name="Anantharaman K."/>
            <person name="Brown C.T."/>
            <person name="Hug L.A."/>
            <person name="Sharon I."/>
            <person name="Castelle C.J."/>
            <person name="Probst A.J."/>
            <person name="Thomas B.C."/>
            <person name="Singh A."/>
            <person name="Wilkins M.J."/>
            <person name="Karaoz U."/>
            <person name="Brodie E.L."/>
            <person name="Williams K.H."/>
            <person name="Hubbard S.S."/>
            <person name="Banfield J.F."/>
        </authorList>
    </citation>
    <scope>NUCLEOTIDE SEQUENCE [LARGE SCALE GENOMIC DNA]</scope>
</reference>
<comment type="caution">
    <text evidence="1">The sequence shown here is derived from an EMBL/GenBank/DDBJ whole genome shotgun (WGS) entry which is preliminary data.</text>
</comment>
<dbReference type="Pfam" id="PF08843">
    <property type="entry name" value="AbiEii"/>
    <property type="match status" value="1"/>
</dbReference>
<protein>
    <recommendedName>
        <fullName evidence="3">Nucleotidyl transferase AbiEii/AbiGii toxin family protein</fullName>
    </recommendedName>
</protein>
<dbReference type="InterPro" id="IPR014942">
    <property type="entry name" value="AbiEii"/>
</dbReference>
<gene>
    <name evidence="1" type="ORF">A3J13_00430</name>
</gene>
<dbReference type="EMBL" id="MFDU01000041">
    <property type="protein sequence ID" value="OGE64142.1"/>
    <property type="molecule type" value="Genomic_DNA"/>
</dbReference>
<evidence type="ECO:0008006" key="3">
    <source>
        <dbReference type="Google" id="ProtNLM"/>
    </source>
</evidence>
<dbReference type="Proteomes" id="UP000183317">
    <property type="component" value="Unassembled WGS sequence"/>
</dbReference>